<dbReference type="InterPro" id="IPR050710">
    <property type="entry name" value="Band7/mec-2_domain"/>
</dbReference>
<comment type="caution">
    <text evidence="3">The sequence shown here is derived from an EMBL/GenBank/DDBJ whole genome shotgun (WGS) entry which is preliminary data.</text>
</comment>
<dbReference type="PANTHER" id="PTHR43327:SF8">
    <property type="entry name" value="BAND 7 DOMAIN-CONTAINING PROTEIN"/>
    <property type="match status" value="1"/>
</dbReference>
<feature type="coiled-coil region" evidence="1">
    <location>
        <begin position="238"/>
        <end position="269"/>
    </location>
</feature>
<dbReference type="EMBL" id="CAMPGE010012555">
    <property type="protein sequence ID" value="CAI2371325.1"/>
    <property type="molecule type" value="Genomic_DNA"/>
</dbReference>
<gene>
    <name evidence="3" type="ORF">ECRASSUSDP1_LOCUS12645</name>
</gene>
<keyword evidence="1" id="KW-0175">Coiled coil</keyword>
<dbReference type="Pfam" id="PF01145">
    <property type="entry name" value="Band_7"/>
    <property type="match status" value="1"/>
</dbReference>
<accession>A0AAD1UTP0</accession>
<evidence type="ECO:0000313" key="3">
    <source>
        <dbReference type="EMBL" id="CAI2371325.1"/>
    </source>
</evidence>
<evidence type="ECO:0000259" key="2">
    <source>
        <dbReference type="Pfam" id="PF01145"/>
    </source>
</evidence>
<organism evidence="3 4">
    <name type="scientific">Euplotes crassus</name>
    <dbReference type="NCBI Taxonomy" id="5936"/>
    <lineage>
        <taxon>Eukaryota</taxon>
        <taxon>Sar</taxon>
        <taxon>Alveolata</taxon>
        <taxon>Ciliophora</taxon>
        <taxon>Intramacronucleata</taxon>
        <taxon>Spirotrichea</taxon>
        <taxon>Hypotrichia</taxon>
        <taxon>Euplotida</taxon>
        <taxon>Euplotidae</taxon>
        <taxon>Moneuplotes</taxon>
    </lineage>
</organism>
<evidence type="ECO:0000313" key="4">
    <source>
        <dbReference type="Proteomes" id="UP001295684"/>
    </source>
</evidence>
<protein>
    <recommendedName>
        <fullName evidence="2">Band 7 domain-containing protein</fullName>
    </recommendedName>
</protein>
<sequence>MALNERTHLLQITTGDITNAPRILKNAQHDGQPIVVVIENGFCCCKPKLDVPSGVTVLSQKWGAHDGELAPGFKCCWCKHKKIAAIITMNSIRYDAPIKNCPTKDNVRVWVDISLTFRIGPGHDECMKFIYELGPAKLDQMLEAESEEAIRNFVYGVKLAQIQDIKGEIASTLLQDLNRKFVEFGVYFENVHILQIKIPDQLQKTLSDTTAFDIKLQNQIKKHQNAMLVLENDQNQKLTELQRKNGIKIEELKAANERALISREEKKVNALSDYEVRMTDAKSKASVLMTKVNGEKDIIENESKKEVLEMVNQAKTQCAEKKRKADHEATVLTIKADSQYEAAKAKYEAALIEAQAEADNKEGLSKLRTHELSMARAEVMQELARNSDIVFGGKSGEALLGEFLP</sequence>
<dbReference type="InterPro" id="IPR001107">
    <property type="entry name" value="Band_7"/>
</dbReference>
<name>A0AAD1UTP0_EUPCR</name>
<proteinExistence type="predicted"/>
<dbReference type="PANTHER" id="PTHR43327">
    <property type="entry name" value="STOMATIN-LIKE PROTEIN 2, MITOCHONDRIAL"/>
    <property type="match status" value="1"/>
</dbReference>
<evidence type="ECO:0000256" key="1">
    <source>
        <dbReference type="SAM" id="Coils"/>
    </source>
</evidence>
<feature type="domain" description="Band 7" evidence="2">
    <location>
        <begin position="57"/>
        <end position="224"/>
    </location>
</feature>
<reference evidence="3" key="1">
    <citation type="submission" date="2023-07" db="EMBL/GenBank/DDBJ databases">
        <authorList>
            <consortium name="AG Swart"/>
            <person name="Singh M."/>
            <person name="Singh A."/>
            <person name="Seah K."/>
            <person name="Emmerich C."/>
        </authorList>
    </citation>
    <scope>NUCLEOTIDE SEQUENCE</scope>
    <source>
        <strain evidence="3">DP1</strain>
    </source>
</reference>
<dbReference type="InterPro" id="IPR036013">
    <property type="entry name" value="Band_7/SPFH_dom_sf"/>
</dbReference>
<dbReference type="AlphaFoldDB" id="A0AAD1UTP0"/>
<dbReference type="Gene3D" id="3.30.479.30">
    <property type="entry name" value="Band 7 domain"/>
    <property type="match status" value="1"/>
</dbReference>
<dbReference type="SUPFAM" id="SSF117892">
    <property type="entry name" value="Band 7/SPFH domain"/>
    <property type="match status" value="1"/>
</dbReference>
<dbReference type="Proteomes" id="UP001295684">
    <property type="component" value="Unassembled WGS sequence"/>
</dbReference>
<keyword evidence="4" id="KW-1185">Reference proteome</keyword>
<feature type="coiled-coil region" evidence="1">
    <location>
        <begin position="304"/>
        <end position="364"/>
    </location>
</feature>